<dbReference type="InterPro" id="IPR014362">
    <property type="entry name" value="Glu_DH"/>
</dbReference>
<dbReference type="Gene3D" id="3.40.50.10860">
    <property type="entry name" value="Leucine Dehydrogenase, chain A, domain 1"/>
    <property type="match status" value="1"/>
</dbReference>
<dbReference type="InterPro" id="IPR036291">
    <property type="entry name" value="NAD(P)-bd_dom_sf"/>
</dbReference>
<dbReference type="SMART" id="SM00839">
    <property type="entry name" value="ELFV_dehydrog"/>
    <property type="match status" value="1"/>
</dbReference>
<dbReference type="InterPro" id="IPR006095">
    <property type="entry name" value="Glu/Leu/Phe/Val/Trp_DH"/>
</dbReference>
<reference evidence="6 7" key="1">
    <citation type="submission" date="2017-05" db="EMBL/GenBank/DDBJ databases">
        <authorList>
            <person name="Varghese N."/>
            <person name="Submissions S."/>
        </authorList>
    </citation>
    <scope>NUCLEOTIDE SEQUENCE [LARGE SCALE GENOMIC DNA]</scope>
    <source>
        <strain evidence="6 7">DSM 29734</strain>
    </source>
</reference>
<name>A0ABY1NP26_9RHOB</name>
<dbReference type="CDD" id="cd01076">
    <property type="entry name" value="NAD_bind_1_Glu_DH"/>
    <property type="match status" value="1"/>
</dbReference>
<evidence type="ECO:0000313" key="7">
    <source>
        <dbReference type="Proteomes" id="UP001157961"/>
    </source>
</evidence>
<dbReference type="Pfam" id="PF00208">
    <property type="entry name" value="ELFV_dehydrog"/>
    <property type="match status" value="1"/>
</dbReference>
<comment type="caution">
    <text evidence="6">The sequence shown here is derived from an EMBL/GenBank/DDBJ whole genome shotgun (WGS) entry which is preliminary data.</text>
</comment>
<keyword evidence="7" id="KW-1185">Reference proteome</keyword>
<dbReference type="PRINTS" id="PR00082">
    <property type="entry name" value="GLFDHDRGNASE"/>
</dbReference>
<protein>
    <recommendedName>
        <fullName evidence="3">Glutamate dehydrogenase</fullName>
    </recommendedName>
</protein>
<dbReference type="PANTHER" id="PTHR11606:SF13">
    <property type="entry name" value="GLUTAMATE DEHYDROGENASE 1, MITOCHONDRIAL"/>
    <property type="match status" value="1"/>
</dbReference>
<accession>A0ABY1NP26</accession>
<evidence type="ECO:0000256" key="3">
    <source>
        <dbReference type="PIRNR" id="PIRNR000185"/>
    </source>
</evidence>
<organism evidence="6 7">
    <name type="scientific">Shimia sagamensis</name>
    <dbReference type="NCBI Taxonomy" id="1566352"/>
    <lineage>
        <taxon>Bacteria</taxon>
        <taxon>Pseudomonadati</taxon>
        <taxon>Pseudomonadota</taxon>
        <taxon>Alphaproteobacteria</taxon>
        <taxon>Rhodobacterales</taxon>
        <taxon>Roseobacteraceae</taxon>
    </lineage>
</organism>
<evidence type="ECO:0000256" key="4">
    <source>
        <dbReference type="RuleBase" id="RU004417"/>
    </source>
</evidence>
<sequence length="476" mass="52562">MSAIKEPSFRESVDLMFNRAVALMDLPPGLEEKIRVCNATYTVRFGVRLRGQIQTFTGYRSVHSEHMEPVKGGIRFAPSVNQNEVEALAALMTYKCALVEAPFGGSKGGLCIDPRKYDEHELERITRRFAYELAKRDLIHPSQNVPAPDMGTGEREMAWIADQYARMNTTDINARACVTGKPLNAGGISGRVEATGRGVQYALQEFFRDERGVAKAGLDGTLDGKRVIVQGLGNVGFHAAKFLSDEDGSKIVGVIERDGALYNEDGIDVDAVQQWLAKHGGVSGYPDATYTREGGKVLEEACDILIPAALEGVINMENAARIQAPLIIEAANGPVTAGADDILRKKGTVIIPDMYANAGGVTVSYFEWVKNLSHIRFGRMQRRQEEARHQLVVDELEQISQALGNQYSLTDRFKQKYLRGADELELVRSGLDDTMRIAYQSMRDVWHDRADVEDLRTAAYLVSIDKVAASYRAKGL</sequence>
<evidence type="ECO:0000256" key="1">
    <source>
        <dbReference type="ARBA" id="ARBA00006382"/>
    </source>
</evidence>
<evidence type="ECO:0000313" key="6">
    <source>
        <dbReference type="EMBL" id="SMP13636.1"/>
    </source>
</evidence>
<dbReference type="Proteomes" id="UP001157961">
    <property type="component" value="Unassembled WGS sequence"/>
</dbReference>
<proteinExistence type="inferred from homology"/>
<gene>
    <name evidence="6" type="ORF">SAMN06265373_102553</name>
</gene>
<dbReference type="RefSeq" id="WP_283425282.1">
    <property type="nucleotide sequence ID" value="NZ_FXTY01000002.1"/>
</dbReference>
<dbReference type="Gene3D" id="3.40.50.720">
    <property type="entry name" value="NAD(P)-binding Rossmann-like Domain"/>
    <property type="match status" value="1"/>
</dbReference>
<comment type="similarity">
    <text evidence="1 3 4">Belongs to the Glu/Leu/Phe/Val dehydrogenases family.</text>
</comment>
<dbReference type="InterPro" id="IPR006096">
    <property type="entry name" value="Glu/Leu/Phe/Val/Trp_DH_C"/>
</dbReference>
<dbReference type="PANTHER" id="PTHR11606">
    <property type="entry name" value="GLUTAMATE DEHYDROGENASE"/>
    <property type="match status" value="1"/>
</dbReference>
<dbReference type="InterPro" id="IPR033922">
    <property type="entry name" value="NAD_bind_Glu_DH"/>
</dbReference>
<dbReference type="SUPFAM" id="SSF51735">
    <property type="entry name" value="NAD(P)-binding Rossmann-fold domains"/>
    <property type="match status" value="1"/>
</dbReference>
<evidence type="ECO:0000259" key="5">
    <source>
        <dbReference type="SMART" id="SM00839"/>
    </source>
</evidence>
<dbReference type="InterPro" id="IPR006097">
    <property type="entry name" value="Glu/Leu/Phe/Val/Trp_DH_dimer"/>
</dbReference>
<keyword evidence="2 3" id="KW-0560">Oxidoreductase</keyword>
<dbReference type="EMBL" id="FXTY01000002">
    <property type="protein sequence ID" value="SMP13636.1"/>
    <property type="molecule type" value="Genomic_DNA"/>
</dbReference>
<dbReference type="SUPFAM" id="SSF53223">
    <property type="entry name" value="Aminoacid dehydrogenase-like, N-terminal domain"/>
    <property type="match status" value="1"/>
</dbReference>
<feature type="domain" description="Glutamate/phenylalanine/leucine/valine/L-tryptophan dehydrogenase C-terminal" evidence="5">
    <location>
        <begin position="188"/>
        <end position="475"/>
    </location>
</feature>
<dbReference type="PIRSF" id="PIRSF000185">
    <property type="entry name" value="Glu_DH"/>
    <property type="match status" value="1"/>
</dbReference>
<dbReference type="InterPro" id="IPR046346">
    <property type="entry name" value="Aminoacid_DH-like_N_sf"/>
</dbReference>
<evidence type="ECO:0000256" key="2">
    <source>
        <dbReference type="ARBA" id="ARBA00023002"/>
    </source>
</evidence>
<dbReference type="Pfam" id="PF02812">
    <property type="entry name" value="ELFV_dehydrog_N"/>
    <property type="match status" value="1"/>
</dbReference>